<dbReference type="PANTHER" id="PTHR30419:SF8">
    <property type="entry name" value="NITROGEN ASSIMILATION TRANSCRIPTIONAL ACTIVATOR-RELATED"/>
    <property type="match status" value="1"/>
</dbReference>
<evidence type="ECO:0000259" key="5">
    <source>
        <dbReference type="PROSITE" id="PS50931"/>
    </source>
</evidence>
<evidence type="ECO:0000256" key="3">
    <source>
        <dbReference type="ARBA" id="ARBA00023125"/>
    </source>
</evidence>
<dbReference type="CDD" id="cd08440">
    <property type="entry name" value="PBP2_LTTR_like_4"/>
    <property type="match status" value="1"/>
</dbReference>
<dbReference type="EMBL" id="BSPB01000033">
    <property type="protein sequence ID" value="GLS15783.1"/>
    <property type="molecule type" value="Genomic_DNA"/>
</dbReference>
<sequence>MKDYLRELRVFTVVAEMGHFTRAAERLNLSQSVLSSAISRLEAMLGTRLFDRHTRQCRLTPAGLALLPDAHRLVNDWERLVAGARDFQGMGRGQLTVAAPSAQCAFLLPPLVREFSERHPGVKLSLRDVPEQQVHELVRNGSADLGIATETAVRSDLSATPFYADQYVAAVPATHPLATRRAVEWRHVAAFPVIGPLPENPVRQHLDARLAAAGIRLDYAHEVSLPWTMVGLAQAGLGVAVVTVALRPLTQWRQLVTRPVGRPAISRTLLLLRQPDRALSPQAAVFRDLVMGRKPAAAG</sequence>
<keyword evidence="3" id="KW-0238">DNA-binding</keyword>
<dbReference type="InterPro" id="IPR036390">
    <property type="entry name" value="WH_DNA-bd_sf"/>
</dbReference>
<comment type="caution">
    <text evidence="6">The sequence shown here is derived from an EMBL/GenBank/DDBJ whole genome shotgun (WGS) entry which is preliminary data.</text>
</comment>
<dbReference type="SUPFAM" id="SSF53850">
    <property type="entry name" value="Periplasmic binding protein-like II"/>
    <property type="match status" value="1"/>
</dbReference>
<evidence type="ECO:0000256" key="2">
    <source>
        <dbReference type="ARBA" id="ARBA00023015"/>
    </source>
</evidence>
<keyword evidence="7" id="KW-1185">Reference proteome</keyword>
<dbReference type="InterPro" id="IPR000847">
    <property type="entry name" value="LysR_HTH_N"/>
</dbReference>
<proteinExistence type="inferred from homology"/>
<dbReference type="InterPro" id="IPR005119">
    <property type="entry name" value="LysR_subst-bd"/>
</dbReference>
<dbReference type="PANTHER" id="PTHR30419">
    <property type="entry name" value="HTH-TYPE TRANSCRIPTIONAL REGULATOR YBHD"/>
    <property type="match status" value="1"/>
</dbReference>
<keyword evidence="4" id="KW-0804">Transcription</keyword>
<evidence type="ECO:0000256" key="1">
    <source>
        <dbReference type="ARBA" id="ARBA00009437"/>
    </source>
</evidence>
<dbReference type="PROSITE" id="PS50931">
    <property type="entry name" value="HTH_LYSR"/>
    <property type="match status" value="1"/>
</dbReference>
<gene>
    <name evidence="6" type="ORF">GCM10007935_32200</name>
</gene>
<comment type="similarity">
    <text evidence="1">Belongs to the LysR transcriptional regulatory family.</text>
</comment>
<accession>A0ABQ6C613</accession>
<name>A0ABQ6C613_9BURK</name>
<feature type="domain" description="HTH lysR-type" evidence="5">
    <location>
        <begin position="1"/>
        <end position="60"/>
    </location>
</feature>
<dbReference type="SUPFAM" id="SSF46785">
    <property type="entry name" value="Winged helix' DNA-binding domain"/>
    <property type="match status" value="1"/>
</dbReference>
<dbReference type="InterPro" id="IPR036388">
    <property type="entry name" value="WH-like_DNA-bd_sf"/>
</dbReference>
<dbReference type="RefSeq" id="WP_284308609.1">
    <property type="nucleotide sequence ID" value="NZ_BSPB01000033.1"/>
</dbReference>
<dbReference type="Gene3D" id="3.40.190.290">
    <property type="match status" value="1"/>
</dbReference>
<dbReference type="Pfam" id="PF00126">
    <property type="entry name" value="HTH_1"/>
    <property type="match status" value="1"/>
</dbReference>
<dbReference type="Gene3D" id="1.10.10.10">
    <property type="entry name" value="Winged helix-like DNA-binding domain superfamily/Winged helix DNA-binding domain"/>
    <property type="match status" value="1"/>
</dbReference>
<evidence type="ECO:0000256" key="4">
    <source>
        <dbReference type="ARBA" id="ARBA00023163"/>
    </source>
</evidence>
<reference evidence="7" key="1">
    <citation type="journal article" date="2019" name="Int. J. Syst. Evol. Microbiol.">
        <title>The Global Catalogue of Microorganisms (GCM) 10K type strain sequencing project: providing services to taxonomists for standard genome sequencing and annotation.</title>
        <authorList>
            <consortium name="The Broad Institute Genomics Platform"/>
            <consortium name="The Broad Institute Genome Sequencing Center for Infectious Disease"/>
            <person name="Wu L."/>
            <person name="Ma J."/>
        </authorList>
    </citation>
    <scope>NUCLEOTIDE SEQUENCE [LARGE SCALE GENOMIC DNA]</scope>
    <source>
        <strain evidence="7">NBRC 109341</strain>
    </source>
</reference>
<dbReference type="InterPro" id="IPR050950">
    <property type="entry name" value="HTH-type_LysR_regulators"/>
</dbReference>
<dbReference type="Proteomes" id="UP001156903">
    <property type="component" value="Unassembled WGS sequence"/>
</dbReference>
<organism evidence="6 7">
    <name type="scientific">Hydrogenophaga electricum</name>
    <dbReference type="NCBI Taxonomy" id="1230953"/>
    <lineage>
        <taxon>Bacteria</taxon>
        <taxon>Pseudomonadati</taxon>
        <taxon>Pseudomonadota</taxon>
        <taxon>Betaproteobacteria</taxon>
        <taxon>Burkholderiales</taxon>
        <taxon>Comamonadaceae</taxon>
        <taxon>Hydrogenophaga</taxon>
    </lineage>
</organism>
<dbReference type="Pfam" id="PF03466">
    <property type="entry name" value="LysR_substrate"/>
    <property type="match status" value="1"/>
</dbReference>
<dbReference type="PRINTS" id="PR00039">
    <property type="entry name" value="HTHLYSR"/>
</dbReference>
<evidence type="ECO:0000313" key="6">
    <source>
        <dbReference type="EMBL" id="GLS15783.1"/>
    </source>
</evidence>
<protein>
    <submittedName>
        <fullName evidence="6">LysR family transcriptional regulator</fullName>
    </submittedName>
</protein>
<keyword evidence="2" id="KW-0805">Transcription regulation</keyword>
<evidence type="ECO:0000313" key="7">
    <source>
        <dbReference type="Proteomes" id="UP001156903"/>
    </source>
</evidence>